<dbReference type="WBParaSite" id="Hba_05724">
    <property type="protein sequence ID" value="Hba_05724"/>
    <property type="gene ID" value="Hba_05724"/>
</dbReference>
<name>A0A1I7WL08_HETBA</name>
<evidence type="ECO:0000313" key="2">
    <source>
        <dbReference type="WBParaSite" id="Hba_05724"/>
    </source>
</evidence>
<keyword evidence="1" id="KW-1185">Reference proteome</keyword>
<sequence>MRQNVFFVSLEHLQESRYVRMIAIKFSIDMILSRIGSLTAAPTVHPEPYRCKMPPA</sequence>
<protein>
    <submittedName>
        <fullName evidence="2">Uncharacterized protein</fullName>
    </submittedName>
</protein>
<organism evidence="1 2">
    <name type="scientific">Heterorhabditis bacteriophora</name>
    <name type="common">Entomopathogenic nematode worm</name>
    <dbReference type="NCBI Taxonomy" id="37862"/>
    <lineage>
        <taxon>Eukaryota</taxon>
        <taxon>Metazoa</taxon>
        <taxon>Ecdysozoa</taxon>
        <taxon>Nematoda</taxon>
        <taxon>Chromadorea</taxon>
        <taxon>Rhabditida</taxon>
        <taxon>Rhabditina</taxon>
        <taxon>Rhabditomorpha</taxon>
        <taxon>Strongyloidea</taxon>
        <taxon>Heterorhabditidae</taxon>
        <taxon>Heterorhabditis</taxon>
    </lineage>
</organism>
<evidence type="ECO:0000313" key="1">
    <source>
        <dbReference type="Proteomes" id="UP000095283"/>
    </source>
</evidence>
<accession>A0A1I7WL08</accession>
<proteinExistence type="predicted"/>
<reference evidence="2" key="1">
    <citation type="submission" date="2016-11" db="UniProtKB">
        <authorList>
            <consortium name="WormBaseParasite"/>
        </authorList>
    </citation>
    <scope>IDENTIFICATION</scope>
</reference>
<dbReference type="Proteomes" id="UP000095283">
    <property type="component" value="Unplaced"/>
</dbReference>
<dbReference type="AlphaFoldDB" id="A0A1I7WL08"/>